<name>A0A9D4Y8R4_PEA</name>
<keyword evidence="2" id="KW-1185">Reference proteome</keyword>
<dbReference type="EMBL" id="JAMSHJ010000002">
    <property type="protein sequence ID" value="KAI5433893.1"/>
    <property type="molecule type" value="Genomic_DNA"/>
</dbReference>
<evidence type="ECO:0000313" key="1">
    <source>
        <dbReference type="EMBL" id="KAI5433893.1"/>
    </source>
</evidence>
<protein>
    <submittedName>
        <fullName evidence="1">Uncharacterized protein</fullName>
    </submittedName>
</protein>
<dbReference type="AlphaFoldDB" id="A0A9D4Y8R4"/>
<dbReference type="Proteomes" id="UP001058974">
    <property type="component" value="Chromosome 2"/>
</dbReference>
<accession>A0A9D4Y8R4</accession>
<comment type="caution">
    <text evidence="1">The sequence shown here is derived from an EMBL/GenBank/DDBJ whole genome shotgun (WGS) entry which is preliminary data.</text>
</comment>
<sequence length="252" mass="28524">MRNDDDAYNFAAYACSVHFDGDIYLEHDVSDIELKVKVPRCINGMTNMEGLNDDGAKCFNDSEDEITTAIIDGFDGIDVNLPISQEGIVAGYLDESGDDEGPKFEKFRKEQLNKDYKFKWDMESNSLDDFRDAVREWYVVELTRVNSGNTVKINVERPSPSIQPRTCGLKLKLMNFNHLGTKMDKGYLERLGLRNVDGDGFFGYDIHIQKIHDEVEPKKNKANASHVQADASNVQVYEGNIQAYAINVQFDA</sequence>
<reference evidence="1 2" key="1">
    <citation type="journal article" date="2022" name="Nat. Genet.">
        <title>Improved pea reference genome and pan-genome highlight genomic features and evolutionary characteristics.</title>
        <authorList>
            <person name="Yang T."/>
            <person name="Liu R."/>
            <person name="Luo Y."/>
            <person name="Hu S."/>
            <person name="Wang D."/>
            <person name="Wang C."/>
            <person name="Pandey M.K."/>
            <person name="Ge S."/>
            <person name="Xu Q."/>
            <person name="Li N."/>
            <person name="Li G."/>
            <person name="Huang Y."/>
            <person name="Saxena R.K."/>
            <person name="Ji Y."/>
            <person name="Li M."/>
            <person name="Yan X."/>
            <person name="He Y."/>
            <person name="Liu Y."/>
            <person name="Wang X."/>
            <person name="Xiang C."/>
            <person name="Varshney R.K."/>
            <person name="Ding H."/>
            <person name="Gao S."/>
            <person name="Zong X."/>
        </authorList>
    </citation>
    <scope>NUCLEOTIDE SEQUENCE [LARGE SCALE GENOMIC DNA]</scope>
    <source>
        <strain evidence="1 2">cv. Zhongwan 6</strain>
    </source>
</reference>
<gene>
    <name evidence="1" type="ORF">KIW84_020937</name>
</gene>
<dbReference type="Gramene" id="Psat02G0093700-T1">
    <property type="protein sequence ID" value="KAI5433893.1"/>
    <property type="gene ID" value="KIW84_020937"/>
</dbReference>
<evidence type="ECO:0000313" key="2">
    <source>
        <dbReference type="Proteomes" id="UP001058974"/>
    </source>
</evidence>
<proteinExistence type="predicted"/>
<organism evidence="1 2">
    <name type="scientific">Pisum sativum</name>
    <name type="common">Garden pea</name>
    <name type="synonym">Lathyrus oleraceus</name>
    <dbReference type="NCBI Taxonomy" id="3888"/>
    <lineage>
        <taxon>Eukaryota</taxon>
        <taxon>Viridiplantae</taxon>
        <taxon>Streptophyta</taxon>
        <taxon>Embryophyta</taxon>
        <taxon>Tracheophyta</taxon>
        <taxon>Spermatophyta</taxon>
        <taxon>Magnoliopsida</taxon>
        <taxon>eudicotyledons</taxon>
        <taxon>Gunneridae</taxon>
        <taxon>Pentapetalae</taxon>
        <taxon>rosids</taxon>
        <taxon>fabids</taxon>
        <taxon>Fabales</taxon>
        <taxon>Fabaceae</taxon>
        <taxon>Papilionoideae</taxon>
        <taxon>50 kb inversion clade</taxon>
        <taxon>NPAAA clade</taxon>
        <taxon>Hologalegina</taxon>
        <taxon>IRL clade</taxon>
        <taxon>Fabeae</taxon>
        <taxon>Lathyrus</taxon>
    </lineage>
</organism>